<dbReference type="InterPro" id="IPR056210">
    <property type="entry name" value="Avr2-like"/>
</dbReference>
<keyword evidence="3" id="KW-1185">Reference proteome</keyword>
<name>A0AAI9UZT7_9PEZI</name>
<proteinExistence type="predicted"/>
<feature type="transmembrane region" description="Helical" evidence="1">
    <location>
        <begin position="65"/>
        <end position="84"/>
    </location>
</feature>
<keyword evidence="1" id="KW-1133">Transmembrane helix</keyword>
<keyword evidence="1" id="KW-0472">Membrane</keyword>
<evidence type="ECO:0000256" key="1">
    <source>
        <dbReference type="SAM" id="Phobius"/>
    </source>
</evidence>
<dbReference type="EMBL" id="MPDP01000261">
    <property type="protein sequence ID" value="KAK1466088.1"/>
    <property type="molecule type" value="Genomic_DNA"/>
</dbReference>
<evidence type="ECO:0000313" key="3">
    <source>
        <dbReference type="Proteomes" id="UP001239213"/>
    </source>
</evidence>
<reference evidence="2" key="1">
    <citation type="submission" date="2016-11" db="EMBL/GenBank/DDBJ databases">
        <title>The genome sequence of Colletotrichum cuscutae.</title>
        <authorList>
            <person name="Baroncelli R."/>
        </authorList>
    </citation>
    <scope>NUCLEOTIDE SEQUENCE</scope>
    <source>
        <strain evidence="2">IMI 304802</strain>
    </source>
</reference>
<comment type="caution">
    <text evidence="2">The sequence shown here is derived from an EMBL/GenBank/DDBJ whole genome shotgun (WGS) entry which is preliminary data.</text>
</comment>
<gene>
    <name evidence="2" type="ORF">CCUS01_07436</name>
</gene>
<sequence>MNLMDRSMVEDMAKHLNYILHSVCCAGLPESQRSIESISRQSHHPPFSLVSTTTRPSLITASMRYLLFFALAVSWVCSVIGLPTDNGNPPPQLQERGLPYCLFPSRRPASTSFTRSFTSDPISRRRGHFGPNAYESAGNSRLNYRIWEDPVGLTGLYTIIDVAAPDGHPALANYEIEGRRIPIATPNAAGECFQTMTLRSGQRGAATVRWRLDASYTYYLTISEV</sequence>
<keyword evidence="1" id="KW-0812">Transmembrane</keyword>
<dbReference type="Pfam" id="PF24180">
    <property type="entry name" value="Avr2"/>
    <property type="match status" value="1"/>
</dbReference>
<protein>
    <submittedName>
        <fullName evidence="2">Uncharacterized protein</fullName>
    </submittedName>
</protein>
<organism evidence="2 3">
    <name type="scientific">Colletotrichum cuscutae</name>
    <dbReference type="NCBI Taxonomy" id="1209917"/>
    <lineage>
        <taxon>Eukaryota</taxon>
        <taxon>Fungi</taxon>
        <taxon>Dikarya</taxon>
        <taxon>Ascomycota</taxon>
        <taxon>Pezizomycotina</taxon>
        <taxon>Sordariomycetes</taxon>
        <taxon>Hypocreomycetidae</taxon>
        <taxon>Glomerellales</taxon>
        <taxon>Glomerellaceae</taxon>
        <taxon>Colletotrichum</taxon>
        <taxon>Colletotrichum acutatum species complex</taxon>
    </lineage>
</organism>
<accession>A0AAI9UZT7</accession>
<evidence type="ECO:0000313" key="2">
    <source>
        <dbReference type="EMBL" id="KAK1466088.1"/>
    </source>
</evidence>
<dbReference type="Proteomes" id="UP001239213">
    <property type="component" value="Unassembled WGS sequence"/>
</dbReference>
<dbReference type="AlphaFoldDB" id="A0AAI9UZT7"/>